<keyword evidence="1" id="KW-0732">Signal</keyword>
<evidence type="ECO:0000313" key="2">
    <source>
        <dbReference type="EMBL" id="QVT78132.1"/>
    </source>
</evidence>
<evidence type="ECO:0000256" key="1">
    <source>
        <dbReference type="RuleBase" id="RU361186"/>
    </source>
</evidence>
<proteinExistence type="inferred from homology"/>
<keyword evidence="1" id="KW-0119">Carbohydrate metabolism</keyword>
<keyword evidence="3" id="KW-1185">Reference proteome</keyword>
<evidence type="ECO:0000313" key="3">
    <source>
        <dbReference type="Proteomes" id="UP000679307"/>
    </source>
</evidence>
<dbReference type="EMBL" id="CP075371">
    <property type="protein sequence ID" value="QVT78132.1"/>
    <property type="molecule type" value="Genomic_DNA"/>
</dbReference>
<name>A0ABX8ECG2_9ACTN</name>
<dbReference type="SUPFAM" id="SSF51989">
    <property type="entry name" value="Glycosyl hydrolases family 6, cellulases"/>
    <property type="match status" value="1"/>
</dbReference>
<keyword evidence="1 2" id="KW-0326">Glycosidase</keyword>
<dbReference type="RefSeq" id="WP_214057759.1">
    <property type="nucleotide sequence ID" value="NZ_BAAAHS010000117.1"/>
</dbReference>
<dbReference type="PRINTS" id="PR00733">
    <property type="entry name" value="GLHYDRLASE6"/>
</dbReference>
<keyword evidence="1" id="KW-0624">Polysaccharide degradation</keyword>
<dbReference type="PANTHER" id="PTHR34876">
    <property type="match status" value="1"/>
</dbReference>
<dbReference type="Proteomes" id="UP000679307">
    <property type="component" value="Chromosome"/>
</dbReference>
<sequence>MTRRLTALLLGALALLLAVPAGAGAGAAPAAPRDNPLAGREWGTYRGPAEMAWQPYVDARGPRKRTLARIAQTPKAKWFGAWIPDREIAGKVREYVANAQGGDPSVLVQMSVFRMVPWEHEACSRLPTAREQASYRTWIDNFARALGDTPAAVVLQPDLPFALCVPRGSDVPTRLVAYAAKKLADLPRTSVYLDAGAADWPSAGQGGVRRALDFLVPAGIRHVRGVALNATHYSATALEVRRAAALVKALDARGITGKHAVINTSSNGQPFKFGEYDGPDPDNARTCRSRHDTRRCVALGIPPTHRVAADRWRLPAEVDRLARRYVDAYLWVGRPWLYRQNSPFQMKRALAVVRSSPWR</sequence>
<feature type="signal peptide" evidence="1">
    <location>
        <begin position="1"/>
        <end position="23"/>
    </location>
</feature>
<protein>
    <recommendedName>
        <fullName evidence="1">Glucanase</fullName>
        <ecNumber evidence="1">3.2.1.-</ecNumber>
    </recommendedName>
</protein>
<dbReference type="Gene3D" id="3.20.20.40">
    <property type="entry name" value="1, 4-beta cellobiohydrolase"/>
    <property type="match status" value="1"/>
</dbReference>
<dbReference type="GO" id="GO:0008810">
    <property type="term" value="F:cellulase activity"/>
    <property type="evidence" value="ECO:0007669"/>
    <property type="project" value="UniProtKB-EC"/>
</dbReference>
<dbReference type="PANTHER" id="PTHR34876:SF4">
    <property type="entry name" value="1,4-BETA-D-GLUCAN CELLOBIOHYDROLASE C-RELATED"/>
    <property type="match status" value="1"/>
</dbReference>
<organism evidence="2 3">
    <name type="scientific">Nocardioides aquaticus</name>
    <dbReference type="NCBI Taxonomy" id="160826"/>
    <lineage>
        <taxon>Bacteria</taxon>
        <taxon>Bacillati</taxon>
        <taxon>Actinomycetota</taxon>
        <taxon>Actinomycetes</taxon>
        <taxon>Propionibacteriales</taxon>
        <taxon>Nocardioidaceae</taxon>
        <taxon>Nocardioides</taxon>
    </lineage>
</organism>
<dbReference type="Pfam" id="PF01341">
    <property type="entry name" value="Glyco_hydro_6"/>
    <property type="match status" value="1"/>
</dbReference>
<accession>A0ABX8ECG2</accession>
<dbReference type="InterPro" id="IPR016288">
    <property type="entry name" value="Beta_cellobiohydrolase"/>
</dbReference>
<keyword evidence="1 2" id="KW-0378">Hydrolase</keyword>
<reference evidence="2 3" key="1">
    <citation type="submission" date="2021-05" db="EMBL/GenBank/DDBJ databases">
        <title>Complete genome of Nocardioides aquaticus KCTC 9944T isolated from meromictic and hypersaline Ekho Lake, Antarctica.</title>
        <authorList>
            <person name="Hwang K."/>
            <person name="Kim K.M."/>
            <person name="Choe H."/>
        </authorList>
    </citation>
    <scope>NUCLEOTIDE SEQUENCE [LARGE SCALE GENOMIC DNA]</scope>
    <source>
        <strain evidence="2 3">KCTC 9944</strain>
    </source>
</reference>
<dbReference type="EC" id="3.2.1.-" evidence="1"/>
<dbReference type="InterPro" id="IPR036434">
    <property type="entry name" value="Beta_cellobiohydrolase_sf"/>
</dbReference>
<comment type="similarity">
    <text evidence="1">Belongs to the glycosyl hydrolase family 6.</text>
</comment>
<feature type="chain" id="PRO_5045012382" description="Glucanase" evidence="1">
    <location>
        <begin position="24"/>
        <end position="359"/>
    </location>
</feature>
<gene>
    <name evidence="2" type="primary">cenA</name>
    <name evidence="2" type="ORF">ENKNEFLB_00505</name>
</gene>
<keyword evidence="1" id="KW-0136">Cellulose degradation</keyword>